<dbReference type="CDD" id="cd01948">
    <property type="entry name" value="EAL"/>
    <property type="match status" value="1"/>
</dbReference>
<feature type="transmembrane region" description="Helical" evidence="1">
    <location>
        <begin position="125"/>
        <end position="143"/>
    </location>
</feature>
<dbReference type="RefSeq" id="WP_246352013.1">
    <property type="nucleotide sequence ID" value="NZ_JACIJP010000005.1"/>
</dbReference>
<dbReference type="InterPro" id="IPR035919">
    <property type="entry name" value="EAL_sf"/>
</dbReference>
<dbReference type="InterPro" id="IPR052155">
    <property type="entry name" value="Biofilm_reg_signaling"/>
</dbReference>
<keyword evidence="1" id="KW-0812">Transmembrane</keyword>
<feature type="domain" description="GGDEF" evidence="3">
    <location>
        <begin position="252"/>
        <end position="384"/>
    </location>
</feature>
<dbReference type="Gene3D" id="3.20.20.450">
    <property type="entry name" value="EAL domain"/>
    <property type="match status" value="1"/>
</dbReference>
<keyword evidence="1" id="KW-1133">Transmembrane helix</keyword>
<dbReference type="Gene3D" id="3.30.70.270">
    <property type="match status" value="1"/>
</dbReference>
<dbReference type="InterPro" id="IPR043128">
    <property type="entry name" value="Rev_trsase/Diguanyl_cyclase"/>
</dbReference>
<keyword evidence="1" id="KW-0472">Membrane</keyword>
<evidence type="ECO:0000313" key="4">
    <source>
        <dbReference type="EMBL" id="MBB6125084.1"/>
    </source>
</evidence>
<feature type="transmembrane region" description="Helical" evidence="1">
    <location>
        <begin position="59"/>
        <end position="81"/>
    </location>
</feature>
<dbReference type="Pfam" id="PF00563">
    <property type="entry name" value="EAL"/>
    <property type="match status" value="1"/>
</dbReference>
<dbReference type="PROSITE" id="PS50883">
    <property type="entry name" value="EAL"/>
    <property type="match status" value="1"/>
</dbReference>
<dbReference type="FunFam" id="3.30.70.270:FF:000001">
    <property type="entry name" value="Diguanylate cyclase domain protein"/>
    <property type="match status" value="1"/>
</dbReference>
<dbReference type="GO" id="GO:0003824">
    <property type="term" value="F:catalytic activity"/>
    <property type="evidence" value="ECO:0007669"/>
    <property type="project" value="UniProtKB-ARBA"/>
</dbReference>
<dbReference type="EMBL" id="JACIJP010000005">
    <property type="protein sequence ID" value="MBB6125084.1"/>
    <property type="molecule type" value="Genomic_DNA"/>
</dbReference>
<dbReference type="SMART" id="SM00267">
    <property type="entry name" value="GGDEF"/>
    <property type="match status" value="1"/>
</dbReference>
<dbReference type="PANTHER" id="PTHR44757">
    <property type="entry name" value="DIGUANYLATE CYCLASE DGCP"/>
    <property type="match status" value="1"/>
</dbReference>
<dbReference type="InterPro" id="IPR001633">
    <property type="entry name" value="EAL_dom"/>
</dbReference>
<dbReference type="InterPro" id="IPR029787">
    <property type="entry name" value="Nucleotide_cyclase"/>
</dbReference>
<dbReference type="Pfam" id="PF00990">
    <property type="entry name" value="GGDEF"/>
    <property type="match status" value="1"/>
</dbReference>
<sequence length="661" mass="72343">MRRIWTKLSAWAAGRTAPDADIRRALVETLYASPTSLAIGALAGFMLSIVIAFQADDWLVTSCAALICIIAVLRAVSATFFHGKLQAGQAQASRGWELAYELGAWGYAGMIGILALVTLMRSDVAAIHLLSVSLAAGYAGGISGRNAGRVHIAVGQTCLALLPTVCGLWLEGQVGYRVLAIVLAIMILGMAEISATTHRIVVEALRGKQEKSQLATKFERLARFDSLTGIENRMAMQERLRDLFEVNRKSHDAMAVLWLDLDRFKEVNDSLGHMVGDALLQAVVDKLNEALDGRGHLARFGGDEFIVLCTHIDRVTAQTIANDILEYFRDGFDVGAHSLSVTCSIGLAVAPQDGRDADELMQHADLALYEAKKGGRNQAVSFTWSMKERFHRLHEIENGLRRAIENGELKLHYQPIFDLKSGHIAVCEALLRWDHPALGAVSPMEFIPVAESIGLIEEITDWVIREACHTAAQWPDNVRIAVNISPASLKSGGLPSNVIAALMESKVPARRLELEVTESIFLENDGQTHHMLRELQKIGLRLVLDDFGTGYSSLSYLRAYRFDGIKVDRSFMAGIHASREDQAIVQAVGHLANKLDMESVAEGIENEDQLEYARAAGITTVQGYLMCKPQAGPIITEMVQRRMTIGDAMAANVRRAIASRA</sequence>
<accession>A0A841J2W4</accession>
<organism evidence="4 5">
    <name type="scientific">Sphingobium subterraneum</name>
    <dbReference type="NCBI Taxonomy" id="627688"/>
    <lineage>
        <taxon>Bacteria</taxon>
        <taxon>Pseudomonadati</taxon>
        <taxon>Pseudomonadota</taxon>
        <taxon>Alphaproteobacteria</taxon>
        <taxon>Sphingomonadales</taxon>
        <taxon>Sphingomonadaceae</taxon>
        <taxon>Sphingobium</taxon>
    </lineage>
</organism>
<dbReference type="CDD" id="cd01949">
    <property type="entry name" value="GGDEF"/>
    <property type="match status" value="1"/>
</dbReference>
<dbReference type="InterPro" id="IPR000160">
    <property type="entry name" value="GGDEF_dom"/>
</dbReference>
<name>A0A841J2W4_9SPHN</name>
<dbReference type="AlphaFoldDB" id="A0A841J2W4"/>
<dbReference type="SMART" id="SM00052">
    <property type="entry name" value="EAL"/>
    <property type="match status" value="1"/>
</dbReference>
<dbReference type="PROSITE" id="PS50887">
    <property type="entry name" value="GGDEF"/>
    <property type="match status" value="1"/>
</dbReference>
<reference evidence="4 5" key="1">
    <citation type="submission" date="2020-08" db="EMBL/GenBank/DDBJ databases">
        <title>Genomic Encyclopedia of Type Strains, Phase IV (KMG-IV): sequencing the most valuable type-strain genomes for metagenomic binning, comparative biology and taxonomic classification.</title>
        <authorList>
            <person name="Goeker M."/>
        </authorList>
    </citation>
    <scope>NUCLEOTIDE SEQUENCE [LARGE SCALE GENOMIC DNA]</scope>
    <source>
        <strain evidence="4 5">DSM 102255</strain>
    </source>
</reference>
<feature type="transmembrane region" description="Helical" evidence="1">
    <location>
        <begin position="102"/>
        <end position="119"/>
    </location>
</feature>
<keyword evidence="5" id="KW-1185">Reference proteome</keyword>
<feature type="transmembrane region" description="Helical" evidence="1">
    <location>
        <begin position="176"/>
        <end position="202"/>
    </location>
</feature>
<proteinExistence type="predicted"/>
<evidence type="ECO:0000259" key="3">
    <source>
        <dbReference type="PROSITE" id="PS50887"/>
    </source>
</evidence>
<dbReference type="SUPFAM" id="SSF141868">
    <property type="entry name" value="EAL domain-like"/>
    <property type="match status" value="1"/>
</dbReference>
<protein>
    <submittedName>
        <fullName evidence="4">Diguanylate cyclase (GGDEF)-like protein</fullName>
    </submittedName>
</protein>
<dbReference type="NCBIfam" id="TIGR00254">
    <property type="entry name" value="GGDEF"/>
    <property type="match status" value="1"/>
</dbReference>
<dbReference type="PANTHER" id="PTHR44757:SF2">
    <property type="entry name" value="BIOFILM ARCHITECTURE MAINTENANCE PROTEIN MBAA"/>
    <property type="match status" value="1"/>
</dbReference>
<evidence type="ECO:0000256" key="1">
    <source>
        <dbReference type="SAM" id="Phobius"/>
    </source>
</evidence>
<feature type="transmembrane region" description="Helical" evidence="1">
    <location>
        <begin position="30"/>
        <end position="53"/>
    </location>
</feature>
<evidence type="ECO:0000313" key="5">
    <source>
        <dbReference type="Proteomes" id="UP000552700"/>
    </source>
</evidence>
<comment type="caution">
    <text evidence="4">The sequence shown here is derived from an EMBL/GenBank/DDBJ whole genome shotgun (WGS) entry which is preliminary data.</text>
</comment>
<gene>
    <name evidence="4" type="ORF">FHS92_002841</name>
</gene>
<dbReference type="Proteomes" id="UP000552700">
    <property type="component" value="Unassembled WGS sequence"/>
</dbReference>
<dbReference type="SUPFAM" id="SSF55073">
    <property type="entry name" value="Nucleotide cyclase"/>
    <property type="match status" value="1"/>
</dbReference>
<evidence type="ECO:0000259" key="2">
    <source>
        <dbReference type="PROSITE" id="PS50883"/>
    </source>
</evidence>
<feature type="domain" description="EAL" evidence="2">
    <location>
        <begin position="393"/>
        <end position="643"/>
    </location>
</feature>